<dbReference type="AlphaFoldDB" id="A0A8W8MDK6"/>
<feature type="compositionally biased region" description="Acidic residues" evidence="8">
    <location>
        <begin position="341"/>
        <end position="354"/>
    </location>
</feature>
<comment type="subcellular location">
    <subcellularLocation>
        <location evidence="1">Membrane</location>
        <topology evidence="1">Multi-pass membrane protein</topology>
    </subcellularLocation>
</comment>
<feature type="region of interest" description="Disordered" evidence="8">
    <location>
        <begin position="330"/>
        <end position="376"/>
    </location>
</feature>
<dbReference type="EnsemblMetazoa" id="G31821.1">
    <property type="protein sequence ID" value="G31821.1:cds"/>
    <property type="gene ID" value="G31821"/>
</dbReference>
<dbReference type="OMA" id="DYWMAAA"/>
<dbReference type="InterPro" id="IPR016439">
    <property type="entry name" value="Lag1/Lac1-like"/>
</dbReference>
<dbReference type="Gene3D" id="1.10.10.60">
    <property type="entry name" value="Homeodomain-like"/>
    <property type="match status" value="1"/>
</dbReference>
<evidence type="ECO:0000256" key="7">
    <source>
        <dbReference type="PROSITE-ProRule" id="PRU00205"/>
    </source>
</evidence>
<feature type="transmembrane region" description="Helical" evidence="9">
    <location>
        <begin position="35"/>
        <end position="53"/>
    </location>
</feature>
<dbReference type="Proteomes" id="UP000005408">
    <property type="component" value="Unassembled WGS sequence"/>
</dbReference>
<feature type="transmembrane region" description="Helical" evidence="9">
    <location>
        <begin position="135"/>
        <end position="155"/>
    </location>
</feature>
<feature type="compositionally biased region" description="Basic residues" evidence="8">
    <location>
        <begin position="359"/>
        <end position="369"/>
    </location>
</feature>
<evidence type="ECO:0000313" key="11">
    <source>
        <dbReference type="EnsemblMetazoa" id="G31821.1:cds"/>
    </source>
</evidence>
<dbReference type="OrthoDB" id="537032at2759"/>
<dbReference type="GO" id="GO:0050291">
    <property type="term" value="F:sphingosine N-acyltransferase activity"/>
    <property type="evidence" value="ECO:0007669"/>
    <property type="project" value="InterPro"/>
</dbReference>
<dbReference type="InterPro" id="IPR006634">
    <property type="entry name" value="TLC-dom"/>
</dbReference>
<evidence type="ECO:0000313" key="12">
    <source>
        <dbReference type="Proteomes" id="UP000005408"/>
    </source>
</evidence>
<name>A0A8W8MDK6_MAGGI</name>
<dbReference type="GO" id="GO:0046513">
    <property type="term" value="P:ceramide biosynthetic process"/>
    <property type="evidence" value="ECO:0007669"/>
    <property type="project" value="InterPro"/>
</dbReference>
<accession>A0A8W8MDK6</accession>
<dbReference type="PANTHER" id="PTHR12560">
    <property type="entry name" value="LONGEVITY ASSURANCE FACTOR 1 LAG1"/>
    <property type="match status" value="1"/>
</dbReference>
<evidence type="ECO:0000256" key="5">
    <source>
        <dbReference type="ARBA" id="ARBA00022989"/>
    </source>
</evidence>
<keyword evidence="4 7" id="KW-0812">Transmembrane</keyword>
<feature type="domain" description="TLC" evidence="10">
    <location>
        <begin position="126"/>
        <end position="327"/>
    </location>
</feature>
<feature type="compositionally biased region" description="Basic and acidic residues" evidence="8">
    <location>
        <begin position="330"/>
        <end position="339"/>
    </location>
</feature>
<proteinExistence type="predicted"/>
<keyword evidence="5 9" id="KW-1133">Transmembrane helix</keyword>
<evidence type="ECO:0000259" key="10">
    <source>
        <dbReference type="PROSITE" id="PS50922"/>
    </source>
</evidence>
<evidence type="ECO:0000256" key="6">
    <source>
        <dbReference type="ARBA" id="ARBA00023136"/>
    </source>
</evidence>
<protein>
    <recommendedName>
        <fullName evidence="10">TLC domain-containing protein</fullName>
    </recommendedName>
</protein>
<comment type="pathway">
    <text evidence="3">Sphingolipid metabolism.</text>
</comment>
<dbReference type="SMART" id="SM00724">
    <property type="entry name" value="TLC"/>
    <property type="match status" value="1"/>
</dbReference>
<evidence type="ECO:0000256" key="1">
    <source>
        <dbReference type="ARBA" id="ARBA00004141"/>
    </source>
</evidence>
<dbReference type="PIRSF" id="PIRSF005225">
    <property type="entry name" value="LAG1_LAC1"/>
    <property type="match status" value="1"/>
</dbReference>
<feature type="transmembrane region" description="Helical" evidence="9">
    <location>
        <begin position="255"/>
        <end position="278"/>
    </location>
</feature>
<evidence type="ECO:0000256" key="9">
    <source>
        <dbReference type="SAM" id="Phobius"/>
    </source>
</evidence>
<dbReference type="PROSITE" id="PS50922">
    <property type="entry name" value="TLC"/>
    <property type="match status" value="1"/>
</dbReference>
<sequence>MDMLWSEKFWFPEGVTWLDLRNDDPDIYIPQIEDIGLLSMFIGLVLLIIRFLSERLIVIPIAKCLGIRVRKSLPLSHVPELEKLYKSKKTTTKSIKEVTKKTELSDRQVLRWLRRRGKQDSPSTMQKFTECSYHFMFYSAMFIYGVCVLWDKPWFWETKNCWIGWPKQHVSQGAYWFYMIELGFYWSLTFTLLSDHKRKDFKEMVVHHLVTIALLYFSWCCNFVRIGTLVLVVHDAVDYWMAAAKMAKYCKRQMLCEFFFVVFVIVWIITRLIIYPFWVVYSSSVEVYQIVGHFYSAYFFNILLVVLQILHILWSCMIFKIIMQKFTEGELKKDSRSESESSTDDDTTASEDAAESPQKRRMVPRQRSKGVKDNSY</sequence>
<keyword evidence="12" id="KW-1185">Reference proteome</keyword>
<feature type="transmembrane region" description="Helical" evidence="9">
    <location>
        <begin position="175"/>
        <end position="194"/>
    </location>
</feature>
<dbReference type="GO" id="GO:0016020">
    <property type="term" value="C:membrane"/>
    <property type="evidence" value="ECO:0007669"/>
    <property type="project" value="UniProtKB-SubCell"/>
</dbReference>
<keyword evidence="6 7" id="KW-0472">Membrane</keyword>
<comment type="pathway">
    <text evidence="2">Lipid metabolism; sphingolipid metabolism.</text>
</comment>
<evidence type="ECO:0000256" key="3">
    <source>
        <dbReference type="ARBA" id="ARBA00004991"/>
    </source>
</evidence>
<reference evidence="11" key="1">
    <citation type="submission" date="2022-08" db="UniProtKB">
        <authorList>
            <consortium name="EnsemblMetazoa"/>
        </authorList>
    </citation>
    <scope>IDENTIFICATION</scope>
    <source>
        <strain evidence="11">05x7-T-G4-1.051#20</strain>
    </source>
</reference>
<evidence type="ECO:0000256" key="2">
    <source>
        <dbReference type="ARBA" id="ARBA00004760"/>
    </source>
</evidence>
<organism evidence="11 12">
    <name type="scientific">Magallana gigas</name>
    <name type="common">Pacific oyster</name>
    <name type="synonym">Crassostrea gigas</name>
    <dbReference type="NCBI Taxonomy" id="29159"/>
    <lineage>
        <taxon>Eukaryota</taxon>
        <taxon>Metazoa</taxon>
        <taxon>Spiralia</taxon>
        <taxon>Lophotrochozoa</taxon>
        <taxon>Mollusca</taxon>
        <taxon>Bivalvia</taxon>
        <taxon>Autobranchia</taxon>
        <taxon>Pteriomorphia</taxon>
        <taxon>Ostreida</taxon>
        <taxon>Ostreoidea</taxon>
        <taxon>Ostreidae</taxon>
        <taxon>Magallana</taxon>
    </lineage>
</organism>
<evidence type="ECO:0000256" key="4">
    <source>
        <dbReference type="ARBA" id="ARBA00022692"/>
    </source>
</evidence>
<feature type="transmembrane region" description="Helical" evidence="9">
    <location>
        <begin position="298"/>
        <end position="323"/>
    </location>
</feature>
<evidence type="ECO:0000256" key="8">
    <source>
        <dbReference type="SAM" id="MobiDB-lite"/>
    </source>
</evidence>
<dbReference type="Pfam" id="PF03798">
    <property type="entry name" value="TRAM_LAG1_CLN8"/>
    <property type="match status" value="1"/>
</dbReference>
<dbReference type="PANTHER" id="PTHR12560:SF0">
    <property type="entry name" value="LD18904P"/>
    <property type="match status" value="1"/>
</dbReference>